<dbReference type="GO" id="GO:0047527">
    <property type="term" value="F:2,3-dihydroxybenzoate-serine ligase activity"/>
    <property type="evidence" value="ECO:0007669"/>
    <property type="project" value="UniProtKB-EC"/>
</dbReference>
<dbReference type="PANTHER" id="PTHR38096:SF1">
    <property type="entry name" value="ENTEROBACTIN SYNTHASE COMPONENT D"/>
    <property type="match status" value="1"/>
</dbReference>
<dbReference type="NCBIfam" id="NF007604">
    <property type="entry name" value="PRK10251.1"/>
    <property type="match status" value="1"/>
</dbReference>
<evidence type="ECO:0000259" key="12">
    <source>
        <dbReference type="Pfam" id="PF01648"/>
    </source>
</evidence>
<reference evidence="15" key="1">
    <citation type="submission" date="2021-01" db="EMBL/GenBank/DDBJ databases">
        <title>Providencia vermicola LLDRA6, a soil-borne Mn(II)-oxidizing bacterium, exploits a strategy of superoxide production coupled to hydrogen peroxide consumption to generate Mn oxides, as revealed by transcriptional up-regulation of genes for phenylacetic acid catabolism.</title>
        <authorList>
            <person name="Chen S."/>
            <person name="Ding Z."/>
            <person name="Chen J."/>
            <person name="Luo J."/>
            <person name="Ruan X."/>
            <person name="Li Z."/>
            <person name="Liao F."/>
            <person name="He J."/>
            <person name="Li D."/>
        </authorList>
    </citation>
    <scope>NUCLEOTIDE SEQUENCE [LARGE SCALE GENOMIC DNA]</scope>
    <source>
        <strain evidence="15">LLDRA6</strain>
    </source>
</reference>
<dbReference type="InterPro" id="IPR041354">
    <property type="entry name" value="4PPT_N"/>
</dbReference>
<evidence type="ECO:0000256" key="3">
    <source>
        <dbReference type="ARBA" id="ARBA00008342"/>
    </source>
</evidence>
<dbReference type="GeneID" id="92279607"/>
<evidence type="ECO:0000256" key="8">
    <source>
        <dbReference type="ARBA" id="ARBA00029894"/>
    </source>
</evidence>
<evidence type="ECO:0000256" key="9">
    <source>
        <dbReference type="ARBA" id="ARBA00031996"/>
    </source>
</evidence>
<evidence type="ECO:0000313" key="14">
    <source>
        <dbReference type="EMBL" id="QQO61167.1"/>
    </source>
</evidence>
<feature type="domain" description="4'-phosphopantetheinyl transferase N-terminal" evidence="13">
    <location>
        <begin position="37"/>
        <end position="100"/>
    </location>
</feature>
<keyword evidence="14" id="KW-0436">Ligase</keyword>
<dbReference type="Proteomes" id="UP000596157">
    <property type="component" value="Chromosome"/>
</dbReference>
<evidence type="ECO:0000259" key="13">
    <source>
        <dbReference type="Pfam" id="PF17837"/>
    </source>
</evidence>
<protein>
    <recommendedName>
        <fullName evidence="5">Enterobactin synthase component D</fullName>
    </recommendedName>
    <alternativeName>
        <fullName evidence="8">4'-phosphopantetheinyl transferase EntD</fullName>
    </alternativeName>
    <alternativeName>
        <fullName evidence="9">Enterochelin synthase D</fullName>
    </alternativeName>
</protein>
<dbReference type="InterPro" id="IPR037143">
    <property type="entry name" value="4-PPantetheinyl_Trfase_dom_sf"/>
</dbReference>
<dbReference type="RefSeq" id="WP_337979423.1">
    <property type="nucleotide sequence ID" value="NZ_CP067099.1"/>
</dbReference>
<dbReference type="EMBL" id="CP067099">
    <property type="protein sequence ID" value="QQO61167.1"/>
    <property type="molecule type" value="Genomic_DNA"/>
</dbReference>
<comment type="catalytic activity">
    <reaction evidence="11">
        <text>apo-[peptidyl-carrier protein] + CoA = holo-[peptidyl-carrier protein] + adenosine 3',5'-bisphosphate + H(+)</text>
        <dbReference type="Rhea" id="RHEA:46228"/>
        <dbReference type="Rhea" id="RHEA-COMP:11479"/>
        <dbReference type="Rhea" id="RHEA-COMP:11480"/>
        <dbReference type="ChEBI" id="CHEBI:15378"/>
        <dbReference type="ChEBI" id="CHEBI:29999"/>
        <dbReference type="ChEBI" id="CHEBI:57287"/>
        <dbReference type="ChEBI" id="CHEBI:58343"/>
        <dbReference type="ChEBI" id="CHEBI:64479"/>
    </reaction>
</comment>
<gene>
    <name evidence="14" type="primary">entD</name>
    <name evidence="14" type="ORF">JI723_12795</name>
</gene>
<organism evidence="14 15">
    <name type="scientific">Providencia manganoxydans</name>
    <dbReference type="NCBI Taxonomy" id="2923283"/>
    <lineage>
        <taxon>Bacteria</taxon>
        <taxon>Pseudomonadati</taxon>
        <taxon>Pseudomonadota</taxon>
        <taxon>Gammaproteobacteria</taxon>
        <taxon>Enterobacterales</taxon>
        <taxon>Morganellaceae</taxon>
        <taxon>Providencia</taxon>
    </lineage>
</organism>
<dbReference type="Pfam" id="PF01648">
    <property type="entry name" value="ACPS"/>
    <property type="match status" value="1"/>
</dbReference>
<dbReference type="Pfam" id="PF17837">
    <property type="entry name" value="4PPT_N"/>
    <property type="match status" value="1"/>
</dbReference>
<dbReference type="InterPro" id="IPR003542">
    <property type="entry name" value="Enbac_synth_compD-like"/>
</dbReference>
<evidence type="ECO:0000256" key="11">
    <source>
        <dbReference type="ARBA" id="ARBA00049191"/>
    </source>
</evidence>
<dbReference type="InterPro" id="IPR008278">
    <property type="entry name" value="4-PPantetheinyl_Trfase_dom"/>
</dbReference>
<proteinExistence type="inferred from homology"/>
<evidence type="ECO:0000256" key="5">
    <source>
        <dbReference type="ARBA" id="ARBA00019087"/>
    </source>
</evidence>
<dbReference type="PRINTS" id="PR01399">
    <property type="entry name" value="ENTSNTHTASED"/>
</dbReference>
<evidence type="ECO:0000313" key="15">
    <source>
        <dbReference type="Proteomes" id="UP000596157"/>
    </source>
</evidence>
<evidence type="ECO:0000256" key="1">
    <source>
        <dbReference type="ARBA" id="ARBA00003937"/>
    </source>
</evidence>
<keyword evidence="15" id="KW-1185">Reference proteome</keyword>
<evidence type="ECO:0000256" key="10">
    <source>
        <dbReference type="ARBA" id="ARBA00049176"/>
    </source>
</evidence>
<evidence type="ECO:0000256" key="6">
    <source>
        <dbReference type="ARBA" id="ARBA00022679"/>
    </source>
</evidence>
<name>A0ABX7ABX9_9GAMM</name>
<keyword evidence="7" id="KW-0259">Enterobactin biosynthesis</keyword>
<keyword evidence="6" id="KW-0808">Transferase</keyword>
<accession>A0ABX7ABX9</accession>
<comment type="subunit">
    <text evidence="4">EntB, EntD, EntE, and EntF form a multienzyme complex called enterobactin synthase.</text>
</comment>
<comment type="function">
    <text evidence="1">Involved in the biosynthesis of the siderophore enterobactin (enterochelin), which is a macrocyclic trimeric lactone of N-(2,3-dihydroxybenzoyl)-serine. The serine trilactone serves as a scaffolding for the three catechol functionalities that provide hexadentate coordination for the tightly ligated iron(2+) atoms. Plays an essential role in the assembly of the enterobactin by catalyzing the transfer of the 4'-phosphopantetheine (Ppant) moiety from coenzyme A to the apo-domains of both EntB (ArCP domain) and EntF (PCP domain) to yield their holo-forms which make them competent for the activation of 2,3-dihydroxybenzoate (DHB) and L-serine, respectively.</text>
</comment>
<comment type="catalytic activity">
    <reaction evidence="10">
        <text>apo-[aryl-carrier protein] + CoA = holo-[aryl-carrier protein] + adenosine 3',5'-bisphosphate + H(+)</text>
        <dbReference type="Rhea" id="RHEA:48404"/>
        <dbReference type="Rhea" id="RHEA-COMP:15903"/>
        <dbReference type="Rhea" id="RHEA-COMP:17557"/>
        <dbReference type="ChEBI" id="CHEBI:15378"/>
        <dbReference type="ChEBI" id="CHEBI:29999"/>
        <dbReference type="ChEBI" id="CHEBI:57287"/>
        <dbReference type="ChEBI" id="CHEBI:58343"/>
        <dbReference type="ChEBI" id="CHEBI:64479"/>
    </reaction>
</comment>
<comment type="pathway">
    <text evidence="2">Siderophore biosynthesis; enterobactin biosynthesis.</text>
</comment>
<evidence type="ECO:0000256" key="4">
    <source>
        <dbReference type="ARBA" id="ARBA00011503"/>
    </source>
</evidence>
<comment type="similarity">
    <text evidence="3">Belongs to the P-Pant transferase superfamily. EntD family.</text>
</comment>
<dbReference type="PANTHER" id="PTHR38096">
    <property type="entry name" value="ENTEROBACTIN SYNTHASE COMPONENT D"/>
    <property type="match status" value="1"/>
</dbReference>
<dbReference type="Gene3D" id="3.90.470.20">
    <property type="entry name" value="4'-phosphopantetheinyl transferase domain"/>
    <property type="match status" value="1"/>
</dbReference>
<sequence length="218" mass="24528">MDTHYLTRYLGKQTLHFLYFDPTTFTRDDLLYLPHHSKLANAVIKRKAEHLAGRIAASYAIKSLTGRGQVIDMGLHGEPLWPKGIKGSLSHNCCCAIAIATIDKAITSVGIDIETIIDESEAKQIWQVVLNNAERQNLFGWPFPLAVTLAFSAKESLYKALCYDTKQGIDFFSSQIINITHNTLTLELTNDLAGHIKGERWILYWQQQGTQVITLVCH</sequence>
<feature type="domain" description="4'-phosphopantetheinyl transferase" evidence="12">
    <location>
        <begin position="108"/>
        <end position="201"/>
    </location>
</feature>
<evidence type="ECO:0000256" key="2">
    <source>
        <dbReference type="ARBA" id="ARBA00004993"/>
    </source>
</evidence>
<evidence type="ECO:0000256" key="7">
    <source>
        <dbReference type="ARBA" id="ARBA00023191"/>
    </source>
</evidence>
<dbReference type="SUPFAM" id="SSF56214">
    <property type="entry name" value="4'-phosphopantetheinyl transferase"/>
    <property type="match status" value="1"/>
</dbReference>